<comment type="caution">
    <text evidence="2">The sequence shown here is derived from an EMBL/GenBank/DDBJ whole genome shotgun (WGS) entry which is preliminary data.</text>
</comment>
<gene>
    <name evidence="2" type="ORF">NBM05_00880</name>
</gene>
<dbReference type="InterPro" id="IPR036754">
    <property type="entry name" value="YbaK/aa-tRNA-synt-asso_dom_sf"/>
</dbReference>
<evidence type="ECO:0000313" key="2">
    <source>
        <dbReference type="EMBL" id="MCP3424625.1"/>
    </source>
</evidence>
<dbReference type="RefSeq" id="WP_254164337.1">
    <property type="nucleotide sequence ID" value="NZ_JANAFB010000001.1"/>
</dbReference>
<evidence type="ECO:0000259" key="1">
    <source>
        <dbReference type="Pfam" id="PF04073"/>
    </source>
</evidence>
<sequence>MTPAPEPHGPLDWSPALEARELLGEPVAAALERNAELADEVHVARIDPSLADTEAFCAAYSWPLERSANCVVVKGRRGEEIRTAACIVLSTDRADLNKRVRKLLDVRKLSFMPHEEAVASTRMEHGGIGPLGLPGGWPVYVDEAVGQSPWVVVGSGIRGSKLALPGGLMRELPGVEVLDIAL</sequence>
<keyword evidence="3" id="KW-1185">Reference proteome</keyword>
<dbReference type="Proteomes" id="UP001139502">
    <property type="component" value="Unassembled WGS sequence"/>
</dbReference>
<feature type="domain" description="YbaK/aminoacyl-tRNA synthetase-associated" evidence="1">
    <location>
        <begin position="48"/>
        <end position="166"/>
    </location>
</feature>
<dbReference type="InterPro" id="IPR007214">
    <property type="entry name" value="YbaK/aa-tRNA-synth-assoc-dom"/>
</dbReference>
<proteinExistence type="predicted"/>
<dbReference type="AlphaFoldDB" id="A0A9X2HAN1"/>
<organism evidence="2 3">
    <name type="scientific">Rothia santali</name>
    <dbReference type="NCBI Taxonomy" id="2949643"/>
    <lineage>
        <taxon>Bacteria</taxon>
        <taxon>Bacillati</taxon>
        <taxon>Actinomycetota</taxon>
        <taxon>Actinomycetes</taxon>
        <taxon>Micrococcales</taxon>
        <taxon>Micrococcaceae</taxon>
        <taxon>Rothia</taxon>
    </lineage>
</organism>
<dbReference type="Gene3D" id="3.90.960.10">
    <property type="entry name" value="YbaK/aminoacyl-tRNA synthetase-associated domain"/>
    <property type="match status" value="1"/>
</dbReference>
<dbReference type="Pfam" id="PF04073">
    <property type="entry name" value="tRNA_edit"/>
    <property type="match status" value="1"/>
</dbReference>
<dbReference type="EMBL" id="JANAFB010000001">
    <property type="protein sequence ID" value="MCP3424625.1"/>
    <property type="molecule type" value="Genomic_DNA"/>
</dbReference>
<name>A0A9X2HAN1_9MICC</name>
<evidence type="ECO:0000313" key="3">
    <source>
        <dbReference type="Proteomes" id="UP001139502"/>
    </source>
</evidence>
<accession>A0A9X2HAN1</accession>
<reference evidence="2" key="1">
    <citation type="submission" date="2022-06" db="EMBL/GenBank/DDBJ databases">
        <title>Rothia sp. isolated from sandalwood seedling.</title>
        <authorList>
            <person name="Tuikhar N."/>
            <person name="Kirdat K."/>
            <person name="Thorat V."/>
            <person name="Swetha P."/>
            <person name="Padma S."/>
            <person name="Sundararaj R."/>
            <person name="Yadav A."/>
        </authorList>
    </citation>
    <scope>NUCLEOTIDE SEQUENCE</scope>
    <source>
        <strain evidence="2">AR01</strain>
    </source>
</reference>
<dbReference type="GO" id="GO:0002161">
    <property type="term" value="F:aminoacyl-tRNA deacylase activity"/>
    <property type="evidence" value="ECO:0007669"/>
    <property type="project" value="InterPro"/>
</dbReference>
<dbReference type="SUPFAM" id="SSF55826">
    <property type="entry name" value="YbaK/ProRS associated domain"/>
    <property type="match status" value="1"/>
</dbReference>
<protein>
    <recommendedName>
        <fullName evidence="1">YbaK/aminoacyl-tRNA synthetase-associated domain-containing protein</fullName>
    </recommendedName>
</protein>